<dbReference type="STRING" id="240427.AYR62_01280"/>
<accession>A0A1B2IV87</accession>
<proteinExistence type="predicted"/>
<gene>
    <name evidence="2" type="ORF">AYR63_01670</name>
</gene>
<sequence>MKLRSRSKARVGRAGFQQQSAEGGVQGAEHKVLCSQKAGPAFWERNALCSSPLPPGARFGTVAKKAP</sequence>
<name>A0A1B2IV87_9LACO</name>
<keyword evidence="3" id="KW-1185">Reference proteome</keyword>
<evidence type="ECO:0000313" key="2">
    <source>
        <dbReference type="EMBL" id="ANZ65974.1"/>
    </source>
</evidence>
<organism evidence="2 3">
    <name type="scientific">Secundilactobacillus paracollinoides</name>
    <dbReference type="NCBI Taxonomy" id="240427"/>
    <lineage>
        <taxon>Bacteria</taxon>
        <taxon>Bacillati</taxon>
        <taxon>Bacillota</taxon>
        <taxon>Bacilli</taxon>
        <taxon>Lactobacillales</taxon>
        <taxon>Lactobacillaceae</taxon>
        <taxon>Secundilactobacillus</taxon>
    </lineage>
</organism>
<protein>
    <submittedName>
        <fullName evidence="2">Uncharacterized protein</fullName>
    </submittedName>
</protein>
<evidence type="ECO:0000313" key="3">
    <source>
        <dbReference type="Proteomes" id="UP000093267"/>
    </source>
</evidence>
<feature type="region of interest" description="Disordered" evidence="1">
    <location>
        <begin position="1"/>
        <end position="27"/>
    </location>
</feature>
<reference evidence="2 3" key="1">
    <citation type="submission" date="2016-03" db="EMBL/GenBank/DDBJ databases">
        <title>Pediococcus and Lactobacillus from brewery environment - whole genome sequencing and assembly.</title>
        <authorList>
            <person name="Behr J."/>
            <person name="Geissler A.J."/>
            <person name="Vogel R.F."/>
        </authorList>
    </citation>
    <scope>NUCLEOTIDE SEQUENCE [LARGE SCALE GENOMIC DNA]</scope>
    <source>
        <strain evidence="2 3">TMW 1.1995</strain>
    </source>
</reference>
<evidence type="ECO:0000256" key="1">
    <source>
        <dbReference type="SAM" id="MobiDB-lite"/>
    </source>
</evidence>
<feature type="compositionally biased region" description="Basic residues" evidence="1">
    <location>
        <begin position="1"/>
        <end position="11"/>
    </location>
</feature>
<dbReference type="AlphaFoldDB" id="A0A1B2IV87"/>
<dbReference type="EMBL" id="CP014924">
    <property type="protein sequence ID" value="ANZ65974.1"/>
    <property type="molecule type" value="Genomic_DNA"/>
</dbReference>
<dbReference type="KEGG" id="lpd:AYR62_01280"/>
<dbReference type="Proteomes" id="UP000093267">
    <property type="component" value="Chromosome"/>
</dbReference>